<evidence type="ECO:0000313" key="2">
    <source>
        <dbReference type="EMBL" id="URE41933.1"/>
    </source>
</evidence>
<reference evidence="2" key="1">
    <citation type="submission" date="2022-05" db="EMBL/GenBank/DDBJ databases">
        <title>The Musa troglodytarum L. genome provides insights into the mechanism of non-climacteric behaviour and enrichment of carotenoids.</title>
        <authorList>
            <person name="Wang J."/>
        </authorList>
    </citation>
    <scope>NUCLEOTIDE SEQUENCE</scope>
    <source>
        <tissue evidence="2">Leaf</tissue>
    </source>
</reference>
<proteinExistence type="predicted"/>
<feature type="transmembrane region" description="Helical" evidence="1">
    <location>
        <begin position="77"/>
        <end position="106"/>
    </location>
</feature>
<keyword evidence="3" id="KW-1185">Reference proteome</keyword>
<dbReference type="OrthoDB" id="1875580at2759"/>
<gene>
    <name evidence="2" type="ORF">MUK42_37664</name>
</gene>
<evidence type="ECO:0000256" key="1">
    <source>
        <dbReference type="SAM" id="Phobius"/>
    </source>
</evidence>
<keyword evidence="1" id="KW-1133">Transmembrane helix</keyword>
<protein>
    <submittedName>
        <fullName evidence="2">Uncharacterized protein</fullName>
    </submittedName>
</protein>
<dbReference type="Proteomes" id="UP001055439">
    <property type="component" value="Chromosome 8"/>
</dbReference>
<name>A0A9E7L122_9LILI</name>
<dbReference type="AlphaFoldDB" id="A0A9E7L122"/>
<dbReference type="EMBL" id="CP097510">
    <property type="protein sequence ID" value="URE41933.1"/>
    <property type="molecule type" value="Genomic_DNA"/>
</dbReference>
<evidence type="ECO:0000313" key="3">
    <source>
        <dbReference type="Proteomes" id="UP001055439"/>
    </source>
</evidence>
<keyword evidence="1" id="KW-0472">Membrane</keyword>
<organism evidence="2 3">
    <name type="scientific">Musa troglodytarum</name>
    <name type="common">fe'i banana</name>
    <dbReference type="NCBI Taxonomy" id="320322"/>
    <lineage>
        <taxon>Eukaryota</taxon>
        <taxon>Viridiplantae</taxon>
        <taxon>Streptophyta</taxon>
        <taxon>Embryophyta</taxon>
        <taxon>Tracheophyta</taxon>
        <taxon>Spermatophyta</taxon>
        <taxon>Magnoliopsida</taxon>
        <taxon>Liliopsida</taxon>
        <taxon>Zingiberales</taxon>
        <taxon>Musaceae</taxon>
        <taxon>Musa</taxon>
    </lineage>
</organism>
<sequence length="113" mass="12693">MASPTSSLSAAGVFGNLPFRSESCLNAREIKRRFQTLDDPIRNAKVQQQQLHSPAWCLSKFPMPKLITRLGQRTNPLIWMLAIVCAILATAVIITGIVVFVIYMVYKPKMPYI</sequence>
<keyword evidence="1" id="KW-0812">Transmembrane</keyword>
<accession>A0A9E7L122</accession>